<dbReference type="NCBIfam" id="TIGR02604">
    <property type="entry name" value="Piru_Ver_Nterm"/>
    <property type="match status" value="1"/>
</dbReference>
<accession>A0ABW5JBX4</accession>
<evidence type="ECO:0000259" key="4">
    <source>
        <dbReference type="Pfam" id="PF00127"/>
    </source>
</evidence>
<dbReference type="InterPro" id="IPR000923">
    <property type="entry name" value="BlueCu_1"/>
</dbReference>
<dbReference type="Pfam" id="PF00127">
    <property type="entry name" value="Copper-bind"/>
    <property type="match status" value="1"/>
</dbReference>
<dbReference type="InterPro" id="IPR016024">
    <property type="entry name" value="ARM-type_fold"/>
</dbReference>
<dbReference type="EMBL" id="JBHULC010000022">
    <property type="protein sequence ID" value="MFD2522842.1"/>
    <property type="molecule type" value="Genomic_DNA"/>
</dbReference>
<evidence type="ECO:0000259" key="5">
    <source>
        <dbReference type="Pfam" id="PF23500"/>
    </source>
</evidence>
<evidence type="ECO:0000256" key="3">
    <source>
        <dbReference type="SAM" id="SignalP"/>
    </source>
</evidence>
<dbReference type="CDD" id="cd00920">
    <property type="entry name" value="Cupredoxin"/>
    <property type="match status" value="1"/>
</dbReference>
<dbReference type="InterPro" id="IPR011041">
    <property type="entry name" value="Quinoprot_gluc/sorb_DH_b-prop"/>
</dbReference>
<dbReference type="SUPFAM" id="SSF50952">
    <property type="entry name" value="Soluble quinoprotein glucose dehydrogenase"/>
    <property type="match status" value="1"/>
</dbReference>
<dbReference type="InterPro" id="IPR055557">
    <property type="entry name" value="DUF7133"/>
</dbReference>
<dbReference type="SUPFAM" id="SSF48371">
    <property type="entry name" value="ARM repeat"/>
    <property type="match status" value="1"/>
</dbReference>
<dbReference type="InterPro" id="IPR008972">
    <property type="entry name" value="Cupredoxin"/>
</dbReference>
<dbReference type="PANTHER" id="PTHR33546:SF1">
    <property type="entry name" value="LARGE, MULTIFUNCTIONAL SECRETED PROTEIN"/>
    <property type="match status" value="1"/>
</dbReference>
<evidence type="ECO:0000256" key="1">
    <source>
        <dbReference type="ARBA" id="ARBA00022723"/>
    </source>
</evidence>
<dbReference type="Proteomes" id="UP001597510">
    <property type="component" value="Unassembled WGS sequence"/>
</dbReference>
<dbReference type="RefSeq" id="WP_340239501.1">
    <property type="nucleotide sequence ID" value="NZ_JBBEWC010000013.1"/>
</dbReference>
<feature type="domain" description="DUF7133" evidence="5">
    <location>
        <begin position="343"/>
        <end position="715"/>
    </location>
</feature>
<dbReference type="Pfam" id="PF23500">
    <property type="entry name" value="DUF7133"/>
    <property type="match status" value="1"/>
</dbReference>
<dbReference type="SUPFAM" id="SSF49503">
    <property type="entry name" value="Cupredoxins"/>
    <property type="match status" value="1"/>
</dbReference>
<name>A0ABW5JBX4_9BACT</name>
<comment type="caution">
    <text evidence="6">The sequence shown here is derived from an EMBL/GenBank/DDBJ whole genome shotgun (WGS) entry which is preliminary data.</text>
</comment>
<dbReference type="Gene3D" id="2.120.10.30">
    <property type="entry name" value="TolB, C-terminal domain"/>
    <property type="match status" value="1"/>
</dbReference>
<dbReference type="InterPro" id="IPR013428">
    <property type="entry name" value="Membrane-bound_put_N"/>
</dbReference>
<protein>
    <submittedName>
        <fullName evidence="6">PVC-type heme-binding CxxCH protein</fullName>
    </submittedName>
</protein>
<gene>
    <name evidence="6" type="ORF">ACFSR2_18225</name>
</gene>
<feature type="signal peptide" evidence="3">
    <location>
        <begin position="1"/>
        <end position="22"/>
    </location>
</feature>
<evidence type="ECO:0000256" key="2">
    <source>
        <dbReference type="ARBA" id="ARBA00023008"/>
    </source>
</evidence>
<dbReference type="Gene3D" id="2.60.40.420">
    <property type="entry name" value="Cupredoxins - blue copper proteins"/>
    <property type="match status" value="1"/>
</dbReference>
<feature type="domain" description="Blue (type 1) copper" evidence="4">
    <location>
        <begin position="63"/>
        <end position="133"/>
    </location>
</feature>
<organism evidence="6 7">
    <name type="scientific">Emticicia soli</name>
    <dbReference type="NCBI Taxonomy" id="2027878"/>
    <lineage>
        <taxon>Bacteria</taxon>
        <taxon>Pseudomonadati</taxon>
        <taxon>Bacteroidota</taxon>
        <taxon>Cytophagia</taxon>
        <taxon>Cytophagales</taxon>
        <taxon>Leadbetterellaceae</taxon>
        <taxon>Emticicia</taxon>
    </lineage>
</organism>
<proteinExistence type="predicted"/>
<keyword evidence="3" id="KW-0732">Signal</keyword>
<dbReference type="Gene3D" id="1.25.10.10">
    <property type="entry name" value="Leucine-rich Repeat Variant"/>
    <property type="match status" value="1"/>
</dbReference>
<feature type="chain" id="PRO_5047463055" evidence="3">
    <location>
        <begin position="23"/>
        <end position="969"/>
    </location>
</feature>
<keyword evidence="2" id="KW-0186">Copper</keyword>
<evidence type="ECO:0000313" key="7">
    <source>
        <dbReference type="Proteomes" id="UP001597510"/>
    </source>
</evidence>
<dbReference type="InterPro" id="IPR011042">
    <property type="entry name" value="6-blade_b-propeller_TolB-like"/>
</dbReference>
<keyword evidence="1" id="KW-0479">Metal-binding</keyword>
<keyword evidence="7" id="KW-1185">Reference proteome</keyword>
<sequence>MNKFRLLLPLLMLTLAIPKAEAKLLPNKAKPQQDTVKIDFEYRLEASMLGYFAKNGTRNPTLKASKGSTVRITIVNTELMTHDVALEKMGLKSKVVSEKGQTASIIFKAEKSDTYYCTVPGHRAAGMVGKLEVVDGPITEVAVVGKLPMKDGQPLNLNFETGTLKDWTATGNAFANPLFSQDPSPVHEKDMSIGFEGKYFLSSGGTANYQSIGTLTSVPFKVTQPYAAFSVSGGALQDTRVELVQADTKKVIFHSTGQGRATLQPVVVDLRPYLNKNIFIRIIDNETGISQIPYIPNDKWAHINFDNFLFYPSRPDFPNELKQKDIIILPPLDPVLNAGLSGTEAAKAMTLPKGFKINLAAAEPDIIRPICFTIDWKGRLWVVEGHTYPVPAPEGQGRDRILIFEDTNGDGTLDSRKVFMEGLNLVSGIELGMGGVWLGAAPYLLYVPLDAANDKPAGPPQILLDGWGTQDTHEVLNSFRWGPDGWLYGTHGVFTHSKVGKPGTPDDQRAKINGGIWRYHPTKHEFEVFAEGSSNPWGLDFNDYGHAFITACVIPHMYYVIQGARYFRQAGKHFNPYIYDDIPTIADHRHWLGERGPHAGNFRSGSAGGGHAHSGAMLYLGGSWPQEYRNKIFMNNINGARMNVDQLTRKGSGYVASHNKDFVIMNDSWSQWLNFKYDPSGSVFVIDWYDKNQCHSPNPDVHNKTMGRIFKITHDNDKWVQADLSKASDLELVNYQLHKNEWYVRQSRAILQEHGPNPEVHAALKEILAKNPDVTRKLRALWTLHVTKGLTEKDMVALLANPSEYIRSWAIQLLAEDKSVSPETLKRLIAMAKTDVSPLVRLYLASAMQRIHPSQRWDVVEALAQKVADKADHNLPLMVWYAAEPLAALDAKRFITMSEKAKLPKFLAYAIQRTGALNTTEAKNLLKDLDGRLDKVPSKTNQDNQALIAKILDPSHDAKANHGNHEESH</sequence>
<dbReference type="InterPro" id="IPR011989">
    <property type="entry name" value="ARM-like"/>
</dbReference>
<reference evidence="7" key="1">
    <citation type="journal article" date="2019" name="Int. J. Syst. Evol. Microbiol.">
        <title>The Global Catalogue of Microorganisms (GCM) 10K type strain sequencing project: providing services to taxonomists for standard genome sequencing and annotation.</title>
        <authorList>
            <consortium name="The Broad Institute Genomics Platform"/>
            <consortium name="The Broad Institute Genome Sequencing Center for Infectious Disease"/>
            <person name="Wu L."/>
            <person name="Ma J."/>
        </authorList>
    </citation>
    <scope>NUCLEOTIDE SEQUENCE [LARGE SCALE GENOMIC DNA]</scope>
    <source>
        <strain evidence="7">KCTC 52344</strain>
    </source>
</reference>
<evidence type="ECO:0000313" key="6">
    <source>
        <dbReference type="EMBL" id="MFD2522842.1"/>
    </source>
</evidence>
<dbReference type="PANTHER" id="PTHR33546">
    <property type="entry name" value="LARGE, MULTIFUNCTIONAL SECRETED PROTEIN-RELATED"/>
    <property type="match status" value="1"/>
</dbReference>